<dbReference type="Pfam" id="PF22689">
    <property type="entry name" value="FGAR-AT_PurM_N-like"/>
    <property type="match status" value="1"/>
</dbReference>
<dbReference type="Gramene" id="EFJ32633">
    <property type="protein sequence ID" value="EFJ32633"/>
    <property type="gene ID" value="SELMODRAFT_407647"/>
</dbReference>
<keyword evidence="3" id="KW-1185">Reference proteome</keyword>
<name>D8R6A2_SELML</name>
<dbReference type="STRING" id="88036.D8R6A2"/>
<accession>D8R6A2</accession>
<dbReference type="eggNOG" id="KOG1907">
    <property type="taxonomic scope" value="Eukaryota"/>
</dbReference>
<dbReference type="EMBL" id="GL377572">
    <property type="protein sequence ID" value="EFJ32633.1"/>
    <property type="molecule type" value="Genomic_DNA"/>
</dbReference>
<dbReference type="KEGG" id="smo:SELMODRAFT_407647"/>
<feature type="domain" description="FGAR-AT PurM N-terminal-like" evidence="1">
    <location>
        <begin position="53"/>
        <end position="107"/>
    </location>
</feature>
<dbReference type="SUPFAM" id="SSF55326">
    <property type="entry name" value="PurM N-terminal domain-like"/>
    <property type="match status" value="1"/>
</dbReference>
<dbReference type="InParanoid" id="D8R6A2"/>
<dbReference type="Proteomes" id="UP000001514">
    <property type="component" value="Unassembled WGS sequence"/>
</dbReference>
<reference evidence="2 3" key="1">
    <citation type="journal article" date="2011" name="Science">
        <title>The Selaginella genome identifies genetic changes associated with the evolution of vascular plants.</title>
        <authorList>
            <person name="Banks J.A."/>
            <person name="Nishiyama T."/>
            <person name="Hasebe M."/>
            <person name="Bowman J.L."/>
            <person name="Gribskov M."/>
            <person name="dePamphilis C."/>
            <person name="Albert V.A."/>
            <person name="Aono N."/>
            <person name="Aoyama T."/>
            <person name="Ambrose B.A."/>
            <person name="Ashton N.W."/>
            <person name="Axtell M.J."/>
            <person name="Barker E."/>
            <person name="Barker M.S."/>
            <person name="Bennetzen J.L."/>
            <person name="Bonawitz N.D."/>
            <person name="Chapple C."/>
            <person name="Cheng C."/>
            <person name="Correa L.G."/>
            <person name="Dacre M."/>
            <person name="DeBarry J."/>
            <person name="Dreyer I."/>
            <person name="Elias M."/>
            <person name="Engstrom E.M."/>
            <person name="Estelle M."/>
            <person name="Feng L."/>
            <person name="Finet C."/>
            <person name="Floyd S.K."/>
            <person name="Frommer W.B."/>
            <person name="Fujita T."/>
            <person name="Gramzow L."/>
            <person name="Gutensohn M."/>
            <person name="Harholt J."/>
            <person name="Hattori M."/>
            <person name="Heyl A."/>
            <person name="Hirai T."/>
            <person name="Hiwatashi Y."/>
            <person name="Ishikawa M."/>
            <person name="Iwata M."/>
            <person name="Karol K.G."/>
            <person name="Koehler B."/>
            <person name="Kolukisaoglu U."/>
            <person name="Kubo M."/>
            <person name="Kurata T."/>
            <person name="Lalonde S."/>
            <person name="Li K."/>
            <person name="Li Y."/>
            <person name="Litt A."/>
            <person name="Lyons E."/>
            <person name="Manning G."/>
            <person name="Maruyama T."/>
            <person name="Michael T.P."/>
            <person name="Mikami K."/>
            <person name="Miyazaki S."/>
            <person name="Morinaga S."/>
            <person name="Murata T."/>
            <person name="Mueller-Roeber B."/>
            <person name="Nelson D.R."/>
            <person name="Obara M."/>
            <person name="Oguri Y."/>
            <person name="Olmstead R.G."/>
            <person name="Onodera N."/>
            <person name="Petersen B.L."/>
            <person name="Pils B."/>
            <person name="Prigge M."/>
            <person name="Rensing S.A."/>
            <person name="Riano-Pachon D.M."/>
            <person name="Roberts A.W."/>
            <person name="Sato Y."/>
            <person name="Scheller H.V."/>
            <person name="Schulz B."/>
            <person name="Schulz C."/>
            <person name="Shakirov E.V."/>
            <person name="Shibagaki N."/>
            <person name="Shinohara N."/>
            <person name="Shippen D.E."/>
            <person name="Soerensen I."/>
            <person name="Sotooka R."/>
            <person name="Sugimoto N."/>
            <person name="Sugita M."/>
            <person name="Sumikawa N."/>
            <person name="Tanurdzic M."/>
            <person name="Theissen G."/>
            <person name="Ulvskov P."/>
            <person name="Wakazuki S."/>
            <person name="Weng J.K."/>
            <person name="Willats W.W."/>
            <person name="Wipf D."/>
            <person name="Wolf P.G."/>
            <person name="Yang L."/>
            <person name="Zimmer A.D."/>
            <person name="Zhu Q."/>
            <person name="Mitros T."/>
            <person name="Hellsten U."/>
            <person name="Loque D."/>
            <person name="Otillar R."/>
            <person name="Salamov A."/>
            <person name="Schmutz J."/>
            <person name="Shapiro H."/>
            <person name="Lindquist E."/>
            <person name="Lucas S."/>
            <person name="Rokhsar D."/>
            <person name="Grigoriev I.V."/>
        </authorList>
    </citation>
    <scope>NUCLEOTIDE SEQUENCE [LARGE SCALE GENOMIC DNA]</scope>
</reference>
<dbReference type="HOGENOM" id="CLU_1689733_0_0_1"/>
<proteinExistence type="predicted"/>
<evidence type="ECO:0000313" key="2">
    <source>
        <dbReference type="EMBL" id="EFJ32633.1"/>
    </source>
</evidence>
<dbReference type="PANTHER" id="PTHR10099">
    <property type="entry name" value="PHOSPHORIBOSYLFORMYLGLYCINAMIDINE SYNTHASE"/>
    <property type="match status" value="1"/>
</dbReference>
<protein>
    <recommendedName>
        <fullName evidence="1">FGAR-AT PurM N-terminal-like domain-containing protein</fullName>
    </recommendedName>
</protein>
<gene>
    <name evidence="2" type="ORF">SELMODRAFT_407647</name>
</gene>
<organism evidence="3">
    <name type="scientific">Selaginella moellendorffii</name>
    <name type="common">Spikemoss</name>
    <dbReference type="NCBI Taxonomy" id="88036"/>
    <lineage>
        <taxon>Eukaryota</taxon>
        <taxon>Viridiplantae</taxon>
        <taxon>Streptophyta</taxon>
        <taxon>Embryophyta</taxon>
        <taxon>Tracheophyta</taxon>
        <taxon>Lycopodiopsida</taxon>
        <taxon>Selaginellales</taxon>
        <taxon>Selaginellaceae</taxon>
        <taxon>Selaginella</taxon>
    </lineage>
</organism>
<dbReference type="InterPro" id="IPR036921">
    <property type="entry name" value="PurM-like_N_sf"/>
</dbReference>
<dbReference type="AlphaFoldDB" id="D8R6A2"/>
<dbReference type="InterPro" id="IPR055181">
    <property type="entry name" value="FGAR-AT_PurM_N-like"/>
</dbReference>
<evidence type="ECO:0000259" key="1">
    <source>
        <dbReference type="Pfam" id="PF22689"/>
    </source>
</evidence>
<dbReference type="PANTHER" id="PTHR10099:SF1">
    <property type="entry name" value="PHOSPHORIBOSYLFORMYLGLYCINAMIDINE SYNTHASE"/>
    <property type="match status" value="1"/>
</dbReference>
<sequence>MGPTSLPSFKSSLSSITSLLAIGGLPWIPTAQFLATTEAMSFQICKSLKSFVELDSEGAHMYNAAVALRDTMIELEVAIEGGKDSLSMAAQAGGETVKAPGNLVISTPNSSLFSYSNTRAYSQSKLANIFHAKELAMRFKGFSSSSPASFGKMCHR</sequence>
<evidence type="ECO:0000313" key="3">
    <source>
        <dbReference type="Proteomes" id="UP000001514"/>
    </source>
</evidence>